<dbReference type="EMBL" id="JBHSUC010000001">
    <property type="protein sequence ID" value="MFC6360590.1"/>
    <property type="molecule type" value="Genomic_DNA"/>
</dbReference>
<evidence type="ECO:0000256" key="3">
    <source>
        <dbReference type="ARBA" id="ARBA00022692"/>
    </source>
</evidence>
<dbReference type="RefSeq" id="WP_212708247.1">
    <property type="nucleotide sequence ID" value="NZ_BAAAFW010000017.1"/>
</dbReference>
<reference evidence="9" key="1">
    <citation type="journal article" date="2019" name="Int. J. Syst. Evol. Microbiol.">
        <title>The Global Catalogue of Microorganisms (GCM) 10K type strain sequencing project: providing services to taxonomists for standard genome sequencing and annotation.</title>
        <authorList>
            <consortium name="The Broad Institute Genomics Platform"/>
            <consortium name="The Broad Institute Genome Sequencing Center for Infectious Disease"/>
            <person name="Wu L."/>
            <person name="Ma J."/>
        </authorList>
    </citation>
    <scope>NUCLEOTIDE SEQUENCE [LARGE SCALE GENOMIC DNA]</scope>
    <source>
        <strain evidence="9">CGMCC 4.1530</strain>
    </source>
</reference>
<evidence type="ECO:0000259" key="7">
    <source>
        <dbReference type="Pfam" id="PF05425"/>
    </source>
</evidence>
<keyword evidence="5 6" id="KW-0472">Membrane</keyword>
<keyword evidence="9" id="KW-1185">Reference proteome</keyword>
<feature type="transmembrane region" description="Helical" evidence="6">
    <location>
        <begin position="194"/>
        <end position="216"/>
    </location>
</feature>
<keyword evidence="4 6" id="KW-1133">Transmembrane helix</keyword>
<dbReference type="InterPro" id="IPR032694">
    <property type="entry name" value="CopC/D"/>
</dbReference>
<comment type="subcellular location">
    <subcellularLocation>
        <location evidence="6">Cell inner membrane</location>
        <topology evidence="6">Multi-pass membrane protein</topology>
    </subcellularLocation>
    <subcellularLocation>
        <location evidence="1">Cell membrane</location>
        <topology evidence="1">Multi-pass membrane protein</topology>
    </subcellularLocation>
</comment>
<evidence type="ECO:0000313" key="9">
    <source>
        <dbReference type="Proteomes" id="UP001596215"/>
    </source>
</evidence>
<comment type="caution">
    <text evidence="6">Lacks conserved residue(s) required for the propagation of feature annotation.</text>
</comment>
<comment type="caution">
    <text evidence="8">The sequence shown here is derived from an EMBL/GenBank/DDBJ whole genome shotgun (WGS) entry which is preliminary data.</text>
</comment>
<organism evidence="8 9">
    <name type="scientific">Tatumella punctata</name>
    <dbReference type="NCBI Taxonomy" id="399969"/>
    <lineage>
        <taxon>Bacteria</taxon>
        <taxon>Pseudomonadati</taxon>
        <taxon>Pseudomonadota</taxon>
        <taxon>Gammaproteobacteria</taxon>
        <taxon>Enterobacterales</taxon>
        <taxon>Erwiniaceae</taxon>
        <taxon>Tatumella</taxon>
    </lineage>
</organism>
<feature type="transmembrane region" description="Helical" evidence="6">
    <location>
        <begin position="153"/>
        <end position="173"/>
    </location>
</feature>
<proteinExistence type="inferred from homology"/>
<keyword evidence="6" id="KW-0186">Copper</keyword>
<keyword evidence="6" id="KW-0997">Cell inner membrane</keyword>
<dbReference type="PANTHER" id="PTHR34820:SF4">
    <property type="entry name" value="INNER MEMBRANE PROTEIN YEBZ"/>
    <property type="match status" value="1"/>
</dbReference>
<dbReference type="Proteomes" id="UP001596215">
    <property type="component" value="Unassembled WGS sequence"/>
</dbReference>
<accession>A0ABW1VJ58</accession>
<dbReference type="InterPro" id="IPR008457">
    <property type="entry name" value="Cu-R_CopD_dom"/>
</dbReference>
<gene>
    <name evidence="8" type="primary">copD</name>
    <name evidence="8" type="ORF">ACFP73_00475</name>
</gene>
<protein>
    <recommendedName>
        <fullName evidence="6">Copper resistance protein D</fullName>
    </recommendedName>
</protein>
<keyword evidence="3 6" id="KW-0812">Transmembrane</keyword>
<dbReference type="InterPro" id="IPR047689">
    <property type="entry name" value="CopD"/>
</dbReference>
<evidence type="ECO:0000256" key="4">
    <source>
        <dbReference type="ARBA" id="ARBA00022989"/>
    </source>
</evidence>
<name>A0ABW1VJ58_9GAMM</name>
<evidence type="ECO:0000256" key="1">
    <source>
        <dbReference type="ARBA" id="ARBA00004651"/>
    </source>
</evidence>
<sequence length="291" mass="31923">MIVTGYILLRFFHFSSLLFFSGTLGYMVLLTRGKFAGQLGALLKTPLWWSAAIALVSALGIFAAQTVLMSGQQNGFTQPDIWRAVAATHFGRAWGAEMLLPALTLLLIRFSGPRIRKLLLLSSMIQLLCLAGTGHAAMHDGIAGIAGQLSQTVHLLGAAFWCGGLYPLLRLMQQAGREYGEREALLSMMRFSRYGHWAVAVTLFSGVINTLSIAGFSLQPTLWLSLLMLKVLFVMLMVTIALYNRYTLVPQFKQAANDDSRQLFIRLTRLELITSLVVIGLVSLLATLSPG</sequence>
<feature type="transmembrane region" description="Helical" evidence="6">
    <location>
        <begin position="270"/>
        <end position="288"/>
    </location>
</feature>
<evidence type="ECO:0000256" key="5">
    <source>
        <dbReference type="ARBA" id="ARBA00023136"/>
    </source>
</evidence>
<feature type="domain" description="Copper resistance protein D" evidence="7">
    <location>
        <begin position="188"/>
        <end position="285"/>
    </location>
</feature>
<comment type="similarity">
    <text evidence="6">Belongs to the CopD family.</text>
</comment>
<dbReference type="Pfam" id="PF05425">
    <property type="entry name" value="CopD"/>
    <property type="match status" value="1"/>
</dbReference>
<keyword evidence="2 6" id="KW-1003">Cell membrane</keyword>
<feature type="transmembrane region" description="Helical" evidence="6">
    <location>
        <begin position="47"/>
        <end position="68"/>
    </location>
</feature>
<evidence type="ECO:0000256" key="6">
    <source>
        <dbReference type="RuleBase" id="RU369037"/>
    </source>
</evidence>
<feature type="transmembrane region" description="Helical" evidence="6">
    <location>
        <begin position="7"/>
        <end position="27"/>
    </location>
</feature>
<feature type="transmembrane region" description="Helical" evidence="6">
    <location>
        <begin position="118"/>
        <end position="138"/>
    </location>
</feature>
<comment type="function">
    <text evidence="6">Involved in copper resistance.</text>
</comment>
<evidence type="ECO:0000313" key="8">
    <source>
        <dbReference type="EMBL" id="MFC6360590.1"/>
    </source>
</evidence>
<feature type="transmembrane region" description="Helical" evidence="6">
    <location>
        <begin position="222"/>
        <end position="243"/>
    </location>
</feature>
<dbReference type="PANTHER" id="PTHR34820">
    <property type="entry name" value="INNER MEMBRANE PROTEIN YEBZ"/>
    <property type="match status" value="1"/>
</dbReference>
<dbReference type="NCBIfam" id="NF033808">
    <property type="entry name" value="copper_CopD"/>
    <property type="match status" value="1"/>
</dbReference>
<evidence type="ECO:0000256" key="2">
    <source>
        <dbReference type="ARBA" id="ARBA00022475"/>
    </source>
</evidence>